<organism evidence="1 2">
    <name type="scientific">Candidatus Scalindua rubra</name>
    <dbReference type="NCBI Taxonomy" id="1872076"/>
    <lineage>
        <taxon>Bacteria</taxon>
        <taxon>Pseudomonadati</taxon>
        <taxon>Planctomycetota</taxon>
        <taxon>Candidatus Brocadiia</taxon>
        <taxon>Candidatus Brocadiales</taxon>
        <taxon>Candidatus Scalinduaceae</taxon>
        <taxon>Candidatus Scalindua</taxon>
    </lineage>
</organism>
<dbReference type="Pfam" id="PF04255">
    <property type="entry name" value="DUF433"/>
    <property type="match status" value="1"/>
</dbReference>
<dbReference type="AlphaFoldDB" id="A0A1E3X7G6"/>
<evidence type="ECO:0000313" key="1">
    <source>
        <dbReference type="EMBL" id="ODS31577.1"/>
    </source>
</evidence>
<name>A0A1E3X7G6_9BACT</name>
<dbReference type="EMBL" id="MAYW01000108">
    <property type="protein sequence ID" value="ODS31577.1"/>
    <property type="molecule type" value="Genomic_DNA"/>
</dbReference>
<reference evidence="1 2" key="1">
    <citation type="submission" date="2016-07" db="EMBL/GenBank/DDBJ databases">
        <title>Draft genome of Scalindua rubra, obtained from a brine-seawater interface in the Red Sea, sheds light on salt adaptation in anammox bacteria.</title>
        <authorList>
            <person name="Speth D.R."/>
            <person name="Lagkouvardos I."/>
            <person name="Wang Y."/>
            <person name="Qian P.-Y."/>
            <person name="Dutilh B.E."/>
            <person name="Jetten M.S."/>
        </authorList>
    </citation>
    <scope>NUCLEOTIDE SEQUENCE [LARGE SCALE GENOMIC DNA]</scope>
    <source>
        <strain evidence="1">BSI-1</strain>
    </source>
</reference>
<protein>
    <recommendedName>
        <fullName evidence="3">DUF433 domain-containing protein</fullName>
    </recommendedName>
</protein>
<dbReference type="PANTHER" id="PTHR34849">
    <property type="entry name" value="SSL5025 PROTEIN"/>
    <property type="match status" value="1"/>
</dbReference>
<gene>
    <name evidence="1" type="ORF">SCARUB_03298</name>
</gene>
<dbReference type="InterPro" id="IPR036388">
    <property type="entry name" value="WH-like_DNA-bd_sf"/>
</dbReference>
<comment type="caution">
    <text evidence="1">The sequence shown here is derived from an EMBL/GenBank/DDBJ whole genome shotgun (WGS) entry which is preliminary data.</text>
</comment>
<dbReference type="InterPro" id="IPR007367">
    <property type="entry name" value="DUF433"/>
</dbReference>
<sequence>MSKNGKTICRTSYPHIIKIESICCGEAIIEGTRIAVWHVVDYYYKIGMSVDEIVADWDNLTSSQVFSALAYYNDNRKEIDQVRQENSYESWQEHYAHAKT</sequence>
<dbReference type="Proteomes" id="UP000094056">
    <property type="component" value="Unassembled WGS sequence"/>
</dbReference>
<accession>A0A1E3X7G6</accession>
<dbReference type="PANTHER" id="PTHR34849:SF1">
    <property type="entry name" value="SLR0770 PROTEIN"/>
    <property type="match status" value="1"/>
</dbReference>
<evidence type="ECO:0008006" key="3">
    <source>
        <dbReference type="Google" id="ProtNLM"/>
    </source>
</evidence>
<dbReference type="SUPFAM" id="SSF46689">
    <property type="entry name" value="Homeodomain-like"/>
    <property type="match status" value="1"/>
</dbReference>
<dbReference type="InterPro" id="IPR009057">
    <property type="entry name" value="Homeodomain-like_sf"/>
</dbReference>
<evidence type="ECO:0000313" key="2">
    <source>
        <dbReference type="Proteomes" id="UP000094056"/>
    </source>
</evidence>
<dbReference type="Gene3D" id="1.10.10.10">
    <property type="entry name" value="Winged helix-like DNA-binding domain superfamily/Winged helix DNA-binding domain"/>
    <property type="match status" value="1"/>
</dbReference>
<proteinExistence type="predicted"/>